<gene>
    <name evidence="3" type="ORF">PAI11_10830</name>
</gene>
<keyword evidence="2" id="KW-1133">Transmembrane helix</keyword>
<evidence type="ECO:0000313" key="4">
    <source>
        <dbReference type="Proteomes" id="UP000005143"/>
    </source>
</evidence>
<accession>H0E2S0</accession>
<comment type="caution">
    <text evidence="3">The sequence shown here is derived from an EMBL/GenBank/DDBJ whole genome shotgun (WGS) entry which is preliminary data.</text>
</comment>
<dbReference type="PATRIC" id="fig|1097667.3.peg.1081"/>
<sequence length="218" mass="23476">MAKQQQRQIRIEQRGALAAMQQMEQRSDDDLARETKNRAAAMAILGSRAAERYDAPAARRYFQQALAAARPQERPQIRRMAEAALALAERRSGDLAAAAQRLGQEAPSGRQLLLLRLSGLLIPPAGAGGLARARGIFLIVLLLVLLGAVGTGLVALVALPFGGLDTASTIVLGVLVLVAVLVGLVMWGRRRQRAAQAKRAEQAQQTREPVNRAARRRG</sequence>
<organism evidence="3 4">
    <name type="scientific">Patulibacter medicamentivorans</name>
    <dbReference type="NCBI Taxonomy" id="1097667"/>
    <lineage>
        <taxon>Bacteria</taxon>
        <taxon>Bacillati</taxon>
        <taxon>Actinomycetota</taxon>
        <taxon>Thermoleophilia</taxon>
        <taxon>Solirubrobacterales</taxon>
        <taxon>Patulibacteraceae</taxon>
        <taxon>Patulibacter</taxon>
    </lineage>
</organism>
<keyword evidence="2" id="KW-0472">Membrane</keyword>
<name>H0E2S0_9ACTN</name>
<dbReference type="OrthoDB" id="5245085at2"/>
<keyword evidence="4" id="KW-1185">Reference proteome</keyword>
<evidence type="ECO:0000256" key="1">
    <source>
        <dbReference type="SAM" id="MobiDB-lite"/>
    </source>
</evidence>
<dbReference type="Proteomes" id="UP000005143">
    <property type="component" value="Unassembled WGS sequence"/>
</dbReference>
<dbReference type="AlphaFoldDB" id="H0E2S0"/>
<feature type="transmembrane region" description="Helical" evidence="2">
    <location>
        <begin position="167"/>
        <end position="188"/>
    </location>
</feature>
<evidence type="ECO:0000256" key="2">
    <source>
        <dbReference type="SAM" id="Phobius"/>
    </source>
</evidence>
<protein>
    <submittedName>
        <fullName evidence="3">Uncharacterized protein</fullName>
    </submittedName>
</protein>
<keyword evidence="2" id="KW-0812">Transmembrane</keyword>
<feature type="region of interest" description="Disordered" evidence="1">
    <location>
        <begin position="197"/>
        <end position="218"/>
    </location>
</feature>
<dbReference type="EMBL" id="AGUD01000051">
    <property type="protein sequence ID" value="EHN11998.1"/>
    <property type="molecule type" value="Genomic_DNA"/>
</dbReference>
<dbReference type="RefSeq" id="WP_007571789.1">
    <property type="nucleotide sequence ID" value="NZ_AGUD01000051.1"/>
</dbReference>
<proteinExistence type="predicted"/>
<evidence type="ECO:0000313" key="3">
    <source>
        <dbReference type="EMBL" id="EHN11998.1"/>
    </source>
</evidence>
<reference evidence="3 4" key="1">
    <citation type="journal article" date="2013" name="Biodegradation">
        <title>Quantitative proteomic analysis of ibuprofen-degrading Patulibacter sp. strain I11.</title>
        <authorList>
            <person name="Almeida B."/>
            <person name="Kjeldal H."/>
            <person name="Lolas I."/>
            <person name="Knudsen A.D."/>
            <person name="Carvalho G."/>
            <person name="Nielsen K.L."/>
            <person name="Barreto Crespo M.T."/>
            <person name="Stensballe A."/>
            <person name="Nielsen J.L."/>
        </authorList>
    </citation>
    <scope>NUCLEOTIDE SEQUENCE [LARGE SCALE GENOMIC DNA]</scope>
    <source>
        <strain evidence="3 4">I11</strain>
    </source>
</reference>
<feature type="transmembrane region" description="Helical" evidence="2">
    <location>
        <begin position="136"/>
        <end position="161"/>
    </location>
</feature>